<name>A0A928VKH9_9CYAN</name>
<dbReference type="GO" id="GO:0003887">
    <property type="term" value="F:DNA-directed DNA polymerase activity"/>
    <property type="evidence" value="ECO:0007669"/>
    <property type="project" value="UniProtKB-EC"/>
</dbReference>
<accession>A0A928VKH9</accession>
<dbReference type="InterPro" id="IPR027417">
    <property type="entry name" value="P-loop_NTPase"/>
</dbReference>
<reference evidence="1" key="1">
    <citation type="submission" date="2020-10" db="EMBL/GenBank/DDBJ databases">
        <authorList>
            <person name="Castelo-Branco R."/>
            <person name="Eusebio N."/>
            <person name="Adriana R."/>
            <person name="Vieira A."/>
            <person name="Brugerolle De Fraissinette N."/>
            <person name="Rezende De Castro R."/>
            <person name="Schneider M.P."/>
            <person name="Vasconcelos V."/>
            <person name="Leao P.N."/>
        </authorList>
    </citation>
    <scope>NUCLEOTIDE SEQUENCE</scope>
    <source>
        <strain evidence="1">LEGE 11480</strain>
    </source>
</reference>
<dbReference type="RefSeq" id="WP_264323108.1">
    <property type="nucleotide sequence ID" value="NZ_JADEXQ010000002.1"/>
</dbReference>
<organism evidence="1 2">
    <name type="scientific">Romeriopsis navalis LEGE 11480</name>
    <dbReference type="NCBI Taxonomy" id="2777977"/>
    <lineage>
        <taxon>Bacteria</taxon>
        <taxon>Bacillati</taxon>
        <taxon>Cyanobacteriota</taxon>
        <taxon>Cyanophyceae</taxon>
        <taxon>Leptolyngbyales</taxon>
        <taxon>Leptolyngbyaceae</taxon>
        <taxon>Romeriopsis</taxon>
        <taxon>Romeriopsis navalis</taxon>
    </lineage>
</organism>
<protein>
    <submittedName>
        <fullName evidence="1">DNA polymerase III subunit delta</fullName>
        <ecNumber evidence="1">2.7.7.7</ecNumber>
    </submittedName>
</protein>
<dbReference type="Proteomes" id="UP000625316">
    <property type="component" value="Unassembled WGS sequence"/>
</dbReference>
<sequence length="308" mass="33537">MGGFERLVGQPQVVELLGQAMARDRLAPAYLFAGAAGVGRSLAAACFLQLLLGEDNDRRIVQRNHPDLLWVEPTYLDKGKRLTAAEASESGLKKRAAPIVRLEQVREISQFLSRPPLVAARSVVVIEAAESMPEAAANALLKTLEEPGQATIILLAPNVESLLPTLVSRCQRIPFYRLGLAEMTQVLQSAGHGDILSQPQVLALAQGSPGAAIEHAQRLATIPEELLQGLASLPPTLRQAMAMAKLVTKSLDSEAQIWLLDYLQQIYWQSGQVSTEVLQQLEQAKQQLRAYVQPQLVWEVMLMGAIGS</sequence>
<dbReference type="Gene3D" id="3.40.50.300">
    <property type="entry name" value="P-loop containing nucleotide triphosphate hydrolases"/>
    <property type="match status" value="1"/>
</dbReference>
<dbReference type="SUPFAM" id="SSF52540">
    <property type="entry name" value="P-loop containing nucleoside triphosphate hydrolases"/>
    <property type="match status" value="1"/>
</dbReference>
<dbReference type="AlphaFoldDB" id="A0A928VKH9"/>
<proteinExistence type="predicted"/>
<dbReference type="Pfam" id="PF13177">
    <property type="entry name" value="DNA_pol3_delta2"/>
    <property type="match status" value="1"/>
</dbReference>
<keyword evidence="2" id="KW-1185">Reference proteome</keyword>
<comment type="caution">
    <text evidence="1">The sequence shown here is derived from an EMBL/GenBank/DDBJ whole genome shotgun (WGS) entry which is preliminary data.</text>
</comment>
<dbReference type="EMBL" id="JADEXQ010000002">
    <property type="protein sequence ID" value="MBE9028286.1"/>
    <property type="molecule type" value="Genomic_DNA"/>
</dbReference>
<keyword evidence="1" id="KW-0548">Nucleotidyltransferase</keyword>
<gene>
    <name evidence="1" type="ORF">IQ266_00765</name>
</gene>
<dbReference type="PANTHER" id="PTHR11669">
    <property type="entry name" value="REPLICATION FACTOR C / DNA POLYMERASE III GAMMA-TAU SUBUNIT"/>
    <property type="match status" value="1"/>
</dbReference>
<keyword evidence="1" id="KW-0808">Transferase</keyword>
<evidence type="ECO:0000313" key="1">
    <source>
        <dbReference type="EMBL" id="MBE9028286.1"/>
    </source>
</evidence>
<dbReference type="EC" id="2.7.7.7" evidence="1"/>
<dbReference type="PANTHER" id="PTHR11669:SF8">
    <property type="entry name" value="DNA POLYMERASE III SUBUNIT DELTA"/>
    <property type="match status" value="1"/>
</dbReference>
<dbReference type="NCBIfam" id="NF005638">
    <property type="entry name" value="PRK07399.1"/>
    <property type="match status" value="1"/>
</dbReference>
<dbReference type="GO" id="GO:0006261">
    <property type="term" value="P:DNA-templated DNA replication"/>
    <property type="evidence" value="ECO:0007669"/>
    <property type="project" value="TreeGrafter"/>
</dbReference>
<evidence type="ECO:0000313" key="2">
    <source>
        <dbReference type="Proteomes" id="UP000625316"/>
    </source>
</evidence>
<dbReference type="InterPro" id="IPR050238">
    <property type="entry name" value="DNA_Rep/Repair_Clamp_Loader"/>
</dbReference>